<gene>
    <name evidence="3" type="ORF">D5F01_LYC16786</name>
</gene>
<proteinExistence type="predicted"/>
<accession>A0A6G0I1Z0</accession>
<dbReference type="GO" id="GO:0005634">
    <property type="term" value="C:nucleus"/>
    <property type="evidence" value="ECO:0007669"/>
    <property type="project" value="TreeGrafter"/>
</dbReference>
<feature type="domain" description="Putative treble-clef zinc-finger" evidence="2">
    <location>
        <begin position="68"/>
        <end position="91"/>
    </location>
</feature>
<evidence type="ECO:0000259" key="2">
    <source>
        <dbReference type="Pfam" id="PF14952"/>
    </source>
</evidence>
<dbReference type="EMBL" id="REGW02000016">
    <property type="protein sequence ID" value="KAE8285333.1"/>
    <property type="molecule type" value="Genomic_DNA"/>
</dbReference>
<dbReference type="PANTHER" id="PTHR13518:SF1">
    <property type="entry name" value="C2ORF42 HOMOLOG"/>
    <property type="match status" value="1"/>
</dbReference>
<sequence>MRWSGLRRNGDGRDEAEFDQTGAERSVISPSAPHTTTTTSSTGQANLAAKQVDGSRKSSSTTPAFLSNLGRATLRGIRKCPHCGVFNGTPGSAARTRRAGLPPERHVGQQEVRGGGGEDTAIATGDGTTLLTRISLGRCFLPSCRQRSNLGESESAVANSKQSSDSLCVHIKQAIECRSCATPLTLKSSVLEGLQALHSSQGGAVEAGHRVSRSSGAGGLSEVIKSEKRSREQQNSVFHCACQVNSSGRRAAEEESWCVDGAAHPPPNSLTSQPCLHFYACVCAFASDEKLASEFDAFINYTPNGVQQNAAANRVISPNEKPLQQAESVNSHHKTKKPRLDESLSGSTQVVDERTVTMGFHQWLASVTERIHQTMHYQFDGKPQPLVYHVPQEFFNALQHRLSLGSKKKRLPNFTTAFARNDGLPHGSFSKYTWHITNLMQVKRIFDTPEVPLELFQSFVKNVDGSYSRFRCPEPLPEPELPEGYKTDRPQAIRPMELRTFLKVGPGSADQKEASPFVIEWIPDVLPRCQMGELRISFEFGHQQSGQPEYGEKTSAAEKGGRNKTDSSQPKLTKTVEILQVVV</sequence>
<evidence type="ECO:0000313" key="3">
    <source>
        <dbReference type="EMBL" id="KAE8285333.1"/>
    </source>
</evidence>
<dbReference type="Proteomes" id="UP000424527">
    <property type="component" value="Unassembled WGS sequence"/>
</dbReference>
<dbReference type="InterPro" id="IPR026049">
    <property type="entry name" value="C2orf42"/>
</dbReference>
<evidence type="ECO:0000313" key="4">
    <source>
        <dbReference type="Proteomes" id="UP000424527"/>
    </source>
</evidence>
<keyword evidence="4" id="KW-1185">Reference proteome</keyword>
<feature type="region of interest" description="Disordered" evidence="1">
    <location>
        <begin position="202"/>
        <end position="230"/>
    </location>
</feature>
<dbReference type="Pfam" id="PF14952">
    <property type="entry name" value="zf-tcix"/>
    <property type="match status" value="1"/>
</dbReference>
<dbReference type="PANTHER" id="PTHR13518">
    <property type="entry name" value="PUTATIVE TREBLE-CLEF ZINC-FINGER C2ORF42 FAMILY MEMBER"/>
    <property type="match status" value="1"/>
</dbReference>
<dbReference type="InterPro" id="IPR029269">
    <property type="entry name" value="Zf-tcix"/>
</dbReference>
<dbReference type="AlphaFoldDB" id="A0A6G0I1Z0"/>
<reference evidence="3 4" key="1">
    <citation type="submission" date="2019-07" db="EMBL/GenBank/DDBJ databases">
        <title>Chromosome genome assembly for large yellow croaker.</title>
        <authorList>
            <person name="Xiao S."/>
        </authorList>
    </citation>
    <scope>NUCLEOTIDE SEQUENCE [LARGE SCALE GENOMIC DNA]</scope>
    <source>
        <strain evidence="3">JMULYC20181020</strain>
        <tissue evidence="3">Muscle</tissue>
    </source>
</reference>
<feature type="compositionally biased region" description="Basic and acidic residues" evidence="1">
    <location>
        <begin position="550"/>
        <end position="565"/>
    </location>
</feature>
<comment type="caution">
    <text evidence="3">The sequence shown here is derived from an EMBL/GenBank/DDBJ whole genome shotgun (WGS) entry which is preliminary data.</text>
</comment>
<evidence type="ECO:0000256" key="1">
    <source>
        <dbReference type="SAM" id="MobiDB-lite"/>
    </source>
</evidence>
<protein>
    <recommendedName>
        <fullName evidence="2">Putative treble-clef zinc-finger domain-containing protein</fullName>
    </recommendedName>
</protein>
<name>A0A6G0I1Z0_LARCR</name>
<feature type="region of interest" description="Disordered" evidence="1">
    <location>
        <begin position="1"/>
        <end position="64"/>
    </location>
</feature>
<organism evidence="3 4">
    <name type="scientific">Larimichthys crocea</name>
    <name type="common">Large yellow croaker</name>
    <name type="synonym">Pseudosciaena crocea</name>
    <dbReference type="NCBI Taxonomy" id="215358"/>
    <lineage>
        <taxon>Eukaryota</taxon>
        <taxon>Metazoa</taxon>
        <taxon>Chordata</taxon>
        <taxon>Craniata</taxon>
        <taxon>Vertebrata</taxon>
        <taxon>Euteleostomi</taxon>
        <taxon>Actinopterygii</taxon>
        <taxon>Neopterygii</taxon>
        <taxon>Teleostei</taxon>
        <taxon>Neoteleostei</taxon>
        <taxon>Acanthomorphata</taxon>
        <taxon>Eupercaria</taxon>
        <taxon>Sciaenidae</taxon>
        <taxon>Larimichthys</taxon>
    </lineage>
</organism>
<feature type="region of interest" description="Disordered" evidence="1">
    <location>
        <begin position="322"/>
        <end position="348"/>
    </location>
</feature>
<feature type="region of interest" description="Disordered" evidence="1">
    <location>
        <begin position="540"/>
        <end position="571"/>
    </location>
</feature>
<feature type="region of interest" description="Disordered" evidence="1">
    <location>
        <begin position="91"/>
        <end position="120"/>
    </location>
</feature>